<comment type="caution">
    <text evidence="2">The sequence shown here is derived from an EMBL/GenBank/DDBJ whole genome shotgun (WGS) entry which is preliminary data.</text>
</comment>
<name>A0ABR0PFE1_GOSAR</name>
<evidence type="ECO:0000256" key="1">
    <source>
        <dbReference type="SAM" id="MobiDB-lite"/>
    </source>
</evidence>
<reference evidence="2 3" key="1">
    <citation type="submission" date="2023-03" db="EMBL/GenBank/DDBJ databases">
        <title>WGS of Gossypium arboreum.</title>
        <authorList>
            <person name="Yu D."/>
        </authorList>
    </citation>
    <scope>NUCLEOTIDE SEQUENCE [LARGE SCALE GENOMIC DNA]</scope>
    <source>
        <tissue evidence="2">Leaf</tissue>
    </source>
</reference>
<accession>A0ABR0PFE1</accession>
<feature type="region of interest" description="Disordered" evidence="1">
    <location>
        <begin position="1"/>
        <end position="55"/>
    </location>
</feature>
<sequence>MRAPFVNPNQERNMRRNGVEIFKTKITANEDKEESQTNSRDESGQSAQKGNEKGVKKARYRLHLWKKEVISLYVIAWDGLSIRGSA</sequence>
<dbReference type="Proteomes" id="UP001358586">
    <property type="component" value="Chromosome 7"/>
</dbReference>
<gene>
    <name evidence="2" type="ORF">PVK06_024967</name>
</gene>
<proteinExistence type="predicted"/>
<evidence type="ECO:0000313" key="3">
    <source>
        <dbReference type="Proteomes" id="UP001358586"/>
    </source>
</evidence>
<keyword evidence="3" id="KW-1185">Reference proteome</keyword>
<protein>
    <submittedName>
        <fullName evidence="2">Uncharacterized protein</fullName>
    </submittedName>
</protein>
<dbReference type="EMBL" id="JARKNE010000007">
    <property type="protein sequence ID" value="KAK5819932.1"/>
    <property type="molecule type" value="Genomic_DNA"/>
</dbReference>
<organism evidence="2 3">
    <name type="scientific">Gossypium arboreum</name>
    <name type="common">Tree cotton</name>
    <name type="synonym">Gossypium nanking</name>
    <dbReference type="NCBI Taxonomy" id="29729"/>
    <lineage>
        <taxon>Eukaryota</taxon>
        <taxon>Viridiplantae</taxon>
        <taxon>Streptophyta</taxon>
        <taxon>Embryophyta</taxon>
        <taxon>Tracheophyta</taxon>
        <taxon>Spermatophyta</taxon>
        <taxon>Magnoliopsida</taxon>
        <taxon>eudicotyledons</taxon>
        <taxon>Gunneridae</taxon>
        <taxon>Pentapetalae</taxon>
        <taxon>rosids</taxon>
        <taxon>malvids</taxon>
        <taxon>Malvales</taxon>
        <taxon>Malvaceae</taxon>
        <taxon>Malvoideae</taxon>
        <taxon>Gossypium</taxon>
    </lineage>
</organism>
<evidence type="ECO:0000313" key="2">
    <source>
        <dbReference type="EMBL" id="KAK5819932.1"/>
    </source>
</evidence>